<sequence length="70" mass="8034">MMKEMIQKRKICSEAKQYKGSCPPVTVGLGQLRHIYELPLHLHLIYVQSGEVPLTVRSELLNYRVSLPVL</sequence>
<organism evidence="1 2">
    <name type="scientific">Callosobruchus maculatus</name>
    <name type="common">Southern cowpea weevil</name>
    <name type="synonym">Pulse bruchid</name>
    <dbReference type="NCBI Taxonomy" id="64391"/>
    <lineage>
        <taxon>Eukaryota</taxon>
        <taxon>Metazoa</taxon>
        <taxon>Ecdysozoa</taxon>
        <taxon>Arthropoda</taxon>
        <taxon>Hexapoda</taxon>
        <taxon>Insecta</taxon>
        <taxon>Pterygota</taxon>
        <taxon>Neoptera</taxon>
        <taxon>Endopterygota</taxon>
        <taxon>Coleoptera</taxon>
        <taxon>Polyphaga</taxon>
        <taxon>Cucujiformia</taxon>
        <taxon>Chrysomeloidea</taxon>
        <taxon>Chrysomelidae</taxon>
        <taxon>Bruchinae</taxon>
        <taxon>Bruchini</taxon>
        <taxon>Callosobruchus</taxon>
    </lineage>
</organism>
<name>A0A653BF16_CALMS</name>
<protein>
    <submittedName>
        <fullName evidence="1">Uncharacterized protein</fullName>
    </submittedName>
</protein>
<dbReference type="EMBL" id="CAACVG010000275">
    <property type="protein sequence ID" value="VEN33874.1"/>
    <property type="molecule type" value="Genomic_DNA"/>
</dbReference>
<dbReference type="Proteomes" id="UP000410492">
    <property type="component" value="Unassembled WGS sequence"/>
</dbReference>
<reference evidence="1 2" key="1">
    <citation type="submission" date="2019-01" db="EMBL/GenBank/DDBJ databases">
        <authorList>
            <person name="Sayadi A."/>
        </authorList>
    </citation>
    <scope>NUCLEOTIDE SEQUENCE [LARGE SCALE GENOMIC DNA]</scope>
</reference>
<dbReference type="AlphaFoldDB" id="A0A653BF16"/>
<gene>
    <name evidence="1" type="ORF">CALMAC_LOCUS260</name>
</gene>
<evidence type="ECO:0000313" key="1">
    <source>
        <dbReference type="EMBL" id="VEN33874.1"/>
    </source>
</evidence>
<keyword evidence="2" id="KW-1185">Reference proteome</keyword>
<accession>A0A653BF16</accession>
<proteinExistence type="predicted"/>
<evidence type="ECO:0000313" key="2">
    <source>
        <dbReference type="Proteomes" id="UP000410492"/>
    </source>
</evidence>